<proteinExistence type="predicted"/>
<protein>
    <submittedName>
        <fullName evidence="2">AgseGVORF88-like protein</fullName>
    </submittedName>
</protein>
<dbReference type="EMBL" id="MH923363">
    <property type="protein sequence ID" value="QBQ01640.1"/>
    <property type="molecule type" value="Genomic_DNA"/>
</dbReference>
<dbReference type="Pfam" id="PF02498">
    <property type="entry name" value="Bro-N"/>
    <property type="match status" value="1"/>
</dbReference>
<evidence type="ECO:0000313" key="3">
    <source>
        <dbReference type="Proteomes" id="UP000831479"/>
    </source>
</evidence>
<gene>
    <name evidence="2" type="ORF">HycuGV_00087</name>
</gene>
<evidence type="ECO:0000259" key="1">
    <source>
        <dbReference type="Pfam" id="PF02498"/>
    </source>
</evidence>
<name>A0AAF1D295_9BBAC</name>
<sequence>MLMRIDDSRTVLVLHYGGDRFYFKLRHLLPPLDVTIASAKARTPPKHLVTFAELKTAFPFSLYSVHPATYFVSLQGLQYLTNGCCDFKKYRLQRCVSKMLLPLNKCVSDKFEVHTKNEDENITDEDDNEEENKIRCFFGVLPGNIEFCKLHKLYYKAYDVAMAAGCSPSHNINKYVSNANMVLWKDLREYAEKLCQQSIPNKWKGNTVFLKQRGLKQLLMAKQKDQLYAIINLDAERYDYDQLPPIYNKQKSRYKRKKGHITGCIVGKLNGVLDYVATATIVWFKLCQIRKYYKLRKFNLWDYQEYVTTWRVLERSFSECTVRWNASTIMINDLGVYKSLLNNDQQHIADPFYFIKLYNIKKKCANMDFLNTNNSLRDDKHD</sequence>
<accession>A0AAF1D295</accession>
<keyword evidence="3" id="KW-1185">Reference proteome</keyword>
<organism evidence="2 3">
    <name type="scientific">Hyphantria cunea granulovirus</name>
    <dbReference type="NCBI Taxonomy" id="307448"/>
    <lineage>
        <taxon>Viruses</taxon>
        <taxon>Viruses incertae sedis</taxon>
        <taxon>Naldaviricetes</taxon>
        <taxon>Lefavirales</taxon>
        <taxon>Baculoviridae</taxon>
        <taxon>Betabaculovirus</taxon>
        <taxon>Betabaculovirus hycuneae</taxon>
    </lineage>
</organism>
<dbReference type="Proteomes" id="UP000831479">
    <property type="component" value="Segment"/>
</dbReference>
<dbReference type="InterPro" id="IPR003497">
    <property type="entry name" value="BRO_N_domain"/>
</dbReference>
<evidence type="ECO:0000313" key="2">
    <source>
        <dbReference type="EMBL" id="QBQ01640.1"/>
    </source>
</evidence>
<feature type="domain" description="Bro-N" evidence="1">
    <location>
        <begin position="152"/>
        <end position="224"/>
    </location>
</feature>
<reference evidence="2" key="1">
    <citation type="journal article" date="2019" name="Genomics">
        <title>Genome sequence analysis and organization of the Hyphantria cunea granulovirus (HycuGV-Hc1) from Turkey.</title>
        <authorList>
            <person name="Gencer D."/>
            <person name="Bayramoglu Z."/>
            <person name="Nalcacioglu R."/>
            <person name="Demirbag Z."/>
            <person name="Demir I."/>
        </authorList>
    </citation>
    <scope>NUCLEOTIDE SEQUENCE</scope>
    <source>
        <strain evidence="2">Hc1</strain>
    </source>
</reference>